<dbReference type="InterPro" id="IPR000620">
    <property type="entry name" value="EamA_dom"/>
</dbReference>
<dbReference type="InterPro" id="IPR050638">
    <property type="entry name" value="AA-Vitamin_Transporters"/>
</dbReference>
<dbReference type="Gene3D" id="1.10.3730.20">
    <property type="match status" value="2"/>
</dbReference>
<feature type="transmembrane region" description="Helical" evidence="6">
    <location>
        <begin position="36"/>
        <end position="56"/>
    </location>
</feature>
<evidence type="ECO:0000256" key="1">
    <source>
        <dbReference type="ARBA" id="ARBA00004141"/>
    </source>
</evidence>
<evidence type="ECO:0000313" key="8">
    <source>
        <dbReference type="EMBL" id="MBB4440168.1"/>
    </source>
</evidence>
<dbReference type="AlphaFoldDB" id="A0A7W6XV71"/>
<organism evidence="8 9">
    <name type="scientific">Rhizobium esperanzae</name>
    <dbReference type="NCBI Taxonomy" id="1967781"/>
    <lineage>
        <taxon>Bacteria</taxon>
        <taxon>Pseudomonadati</taxon>
        <taxon>Pseudomonadota</taxon>
        <taxon>Alphaproteobacteria</taxon>
        <taxon>Hyphomicrobiales</taxon>
        <taxon>Rhizobiaceae</taxon>
        <taxon>Rhizobium/Agrobacterium group</taxon>
        <taxon>Rhizobium</taxon>
    </lineage>
</organism>
<dbReference type="Proteomes" id="UP000533724">
    <property type="component" value="Unassembled WGS sequence"/>
</dbReference>
<feature type="transmembrane region" description="Helical" evidence="6">
    <location>
        <begin position="128"/>
        <end position="146"/>
    </location>
</feature>
<gene>
    <name evidence="8" type="ORF">GGE15_003444</name>
</gene>
<dbReference type="PANTHER" id="PTHR32322:SF2">
    <property type="entry name" value="EAMA DOMAIN-CONTAINING PROTEIN"/>
    <property type="match status" value="1"/>
</dbReference>
<feature type="transmembrane region" description="Helical" evidence="6">
    <location>
        <begin position="96"/>
        <end position="116"/>
    </location>
</feature>
<dbReference type="GO" id="GO:0016020">
    <property type="term" value="C:membrane"/>
    <property type="evidence" value="ECO:0007669"/>
    <property type="project" value="UniProtKB-SubCell"/>
</dbReference>
<dbReference type="SUPFAM" id="SSF103481">
    <property type="entry name" value="Multidrug resistance efflux transporter EmrE"/>
    <property type="match status" value="2"/>
</dbReference>
<reference evidence="8 9" key="1">
    <citation type="submission" date="2020-08" db="EMBL/GenBank/DDBJ databases">
        <title>Genomic Encyclopedia of Type Strains, Phase IV (KMG-V): Genome sequencing to study the core and pangenomes of soil and plant-associated prokaryotes.</title>
        <authorList>
            <person name="Whitman W."/>
        </authorList>
    </citation>
    <scope>NUCLEOTIDE SEQUENCE [LARGE SCALE GENOMIC DNA]</scope>
    <source>
        <strain evidence="8 9">SEMIA 414</strain>
    </source>
</reference>
<comment type="caution">
    <text evidence="8">The sequence shown here is derived from an EMBL/GenBank/DDBJ whole genome shotgun (WGS) entry which is preliminary data.</text>
</comment>
<feature type="transmembrane region" description="Helical" evidence="6">
    <location>
        <begin position="284"/>
        <end position="304"/>
    </location>
</feature>
<evidence type="ECO:0000259" key="7">
    <source>
        <dbReference type="Pfam" id="PF00892"/>
    </source>
</evidence>
<dbReference type="EMBL" id="JACIHI010000007">
    <property type="protein sequence ID" value="MBB4440168.1"/>
    <property type="molecule type" value="Genomic_DNA"/>
</dbReference>
<feature type="domain" description="EamA" evidence="7">
    <location>
        <begin position="12"/>
        <end position="141"/>
    </location>
</feature>
<comment type="subcellular location">
    <subcellularLocation>
        <location evidence="1">Membrane</location>
        <topology evidence="1">Multi-pass membrane protein</topology>
    </subcellularLocation>
</comment>
<evidence type="ECO:0000256" key="6">
    <source>
        <dbReference type="SAM" id="Phobius"/>
    </source>
</evidence>
<sequence length="348" mass="37116">MLADVNKNQLRFLMLCMIWGSTWIGTKAGIEAVPPLLFAGTRFTAAGILLLLYTLAKEETASFKVQDGFRFAVVSILMITLCYGPLFWGMQYIDSGTAAVLEMSLTPIALLVFALLLNEETLDGRRILAIALGVCGLVVLFWPAAANGSLPAAEAFPGARLWGGLAVASAAFTYGYGSVLARPLLRTYPALLVSGVTTLVGGIVLLIAALAFEPGAVAALSGDWGTVAWLGWFFLVIFGSLIGYTTFMRLLRDIGASRAGSYAFVSPVIAVALGAAVFGEQITAMDVIGIVVMLSGAYLAMSGVPATDATVLEREPEPKRPHEDLDNDPKCQIRAIMKQNQQCRGRLR</sequence>
<feature type="transmembrane region" description="Helical" evidence="6">
    <location>
        <begin position="12"/>
        <end position="30"/>
    </location>
</feature>
<accession>A0A7W6XV71</accession>
<feature type="transmembrane region" description="Helical" evidence="6">
    <location>
        <begin position="259"/>
        <end position="278"/>
    </location>
</feature>
<dbReference type="PANTHER" id="PTHR32322">
    <property type="entry name" value="INNER MEMBRANE TRANSPORTER"/>
    <property type="match status" value="1"/>
</dbReference>
<dbReference type="Pfam" id="PF00892">
    <property type="entry name" value="EamA"/>
    <property type="match status" value="2"/>
</dbReference>
<feature type="transmembrane region" description="Helical" evidence="6">
    <location>
        <begin position="158"/>
        <end position="176"/>
    </location>
</feature>
<evidence type="ECO:0000256" key="5">
    <source>
        <dbReference type="ARBA" id="ARBA00023136"/>
    </source>
</evidence>
<evidence type="ECO:0000256" key="2">
    <source>
        <dbReference type="ARBA" id="ARBA00007362"/>
    </source>
</evidence>
<feature type="transmembrane region" description="Helical" evidence="6">
    <location>
        <begin position="224"/>
        <end position="247"/>
    </location>
</feature>
<name>A0A7W6XV71_9HYPH</name>
<feature type="domain" description="EamA" evidence="7">
    <location>
        <begin position="162"/>
        <end position="300"/>
    </location>
</feature>
<keyword evidence="4 6" id="KW-1133">Transmembrane helix</keyword>
<feature type="transmembrane region" description="Helical" evidence="6">
    <location>
        <begin position="68"/>
        <end position="90"/>
    </location>
</feature>
<keyword evidence="5 6" id="KW-0472">Membrane</keyword>
<comment type="similarity">
    <text evidence="2">Belongs to the EamA transporter family.</text>
</comment>
<protein>
    <submittedName>
        <fullName evidence="8">Drug/metabolite transporter (DMT)-like permease</fullName>
    </submittedName>
</protein>
<evidence type="ECO:0000256" key="4">
    <source>
        <dbReference type="ARBA" id="ARBA00022989"/>
    </source>
</evidence>
<feature type="transmembrane region" description="Helical" evidence="6">
    <location>
        <begin position="188"/>
        <end position="212"/>
    </location>
</feature>
<evidence type="ECO:0000313" key="9">
    <source>
        <dbReference type="Proteomes" id="UP000533724"/>
    </source>
</evidence>
<evidence type="ECO:0000256" key="3">
    <source>
        <dbReference type="ARBA" id="ARBA00022692"/>
    </source>
</evidence>
<proteinExistence type="inferred from homology"/>
<dbReference type="RefSeq" id="WP_128461510.1">
    <property type="nucleotide sequence ID" value="NZ_JACIHI010000007.1"/>
</dbReference>
<dbReference type="InterPro" id="IPR037185">
    <property type="entry name" value="EmrE-like"/>
</dbReference>
<keyword evidence="3 6" id="KW-0812">Transmembrane</keyword>